<dbReference type="SUPFAM" id="SSF81383">
    <property type="entry name" value="F-box domain"/>
    <property type="match status" value="1"/>
</dbReference>
<dbReference type="InParanoid" id="A0A286UIY4"/>
<dbReference type="STRING" id="2282107.A0A286UIY4"/>
<dbReference type="EMBL" id="NBII01000004">
    <property type="protein sequence ID" value="PAV19552.1"/>
    <property type="molecule type" value="Genomic_DNA"/>
</dbReference>
<dbReference type="Proteomes" id="UP000217199">
    <property type="component" value="Unassembled WGS sequence"/>
</dbReference>
<dbReference type="InterPro" id="IPR036047">
    <property type="entry name" value="F-box-like_dom_sf"/>
</dbReference>
<accession>A0A286UIY4</accession>
<gene>
    <name evidence="1" type="ORF">PNOK_0448600</name>
</gene>
<evidence type="ECO:0000313" key="2">
    <source>
        <dbReference type="Proteomes" id="UP000217199"/>
    </source>
</evidence>
<name>A0A286UIY4_9AGAM</name>
<evidence type="ECO:0000313" key="1">
    <source>
        <dbReference type="EMBL" id="PAV19552.1"/>
    </source>
</evidence>
<dbReference type="OrthoDB" id="3193353at2759"/>
<reference evidence="1 2" key="1">
    <citation type="journal article" date="2017" name="Mol. Ecol.">
        <title>Comparative and population genomic landscape of Phellinus noxius: A hypervariable fungus causing root rot in trees.</title>
        <authorList>
            <person name="Chung C.L."/>
            <person name="Lee T.J."/>
            <person name="Akiba M."/>
            <person name="Lee H.H."/>
            <person name="Kuo T.H."/>
            <person name="Liu D."/>
            <person name="Ke H.M."/>
            <person name="Yokoi T."/>
            <person name="Roa M.B."/>
            <person name="Lu M.J."/>
            <person name="Chang Y.Y."/>
            <person name="Ann P.J."/>
            <person name="Tsai J.N."/>
            <person name="Chen C.Y."/>
            <person name="Tzean S.S."/>
            <person name="Ota Y."/>
            <person name="Hattori T."/>
            <person name="Sahashi N."/>
            <person name="Liou R.F."/>
            <person name="Kikuchi T."/>
            <person name="Tsai I.J."/>
        </authorList>
    </citation>
    <scope>NUCLEOTIDE SEQUENCE [LARGE SCALE GENOMIC DNA]</scope>
    <source>
        <strain evidence="1 2">FFPRI411160</strain>
    </source>
</reference>
<comment type="caution">
    <text evidence="1">The sequence shown here is derived from an EMBL/GenBank/DDBJ whole genome shotgun (WGS) entry which is preliminary data.</text>
</comment>
<keyword evidence="2" id="KW-1185">Reference proteome</keyword>
<sequence>MFPELDIDVLLSILSLSEVREILILRKTCRYLNTVTRLRSVWYNAFINHILSKNIPVPSRSSKDRACLEYKDIKELSSVDLERLTLTAILKSRIWECNPYFSKPFSPQSIKIRTNLQRGRIFRLHFLGTKKSKSRDERGYNEGRFLLSAGHNAKPSLSIQIWDTESNCDRDAVRAPLVKEWSGKGRMIGLAIDGGDGMRFWAAAQTSECSLAGDLFAVSMRQFETPEVNAFVVVILHFVPPVASQPADLRVLKTFLLEQPVFVRAMHSNLVAVQVRADYENEHIGHGVLMIIDWVKSETISPISGDLVTDGTGVSMELRSSSNSQDQSVLRVCFFHDWVFVFRESIMEMFFLPPHILQGNKRAIDPTVSHKWTWNINTISVSERVSWKHECAQRHCLTCNGSGIFPSSDSSPVRCHCLYRPLSIVIRFESYFPWPVNLIHHYVLQTNTQSIPQSDYPGVPFVPYKFPPTLLHNIPSTVRFFGLSVLTIGEFGTLIWTDGEDSSTNASSSSGNREASDDTYFNEGMRERVVGRRLGLPSKRDYLPSTFQSDYITQYGTSFGWVPPTLTFSASPTENWYSIDLCERAGRLAVGNSSGGIEVWDYF</sequence>
<dbReference type="AlphaFoldDB" id="A0A286UIY4"/>
<proteinExistence type="predicted"/>
<organism evidence="1 2">
    <name type="scientific">Pyrrhoderma noxium</name>
    <dbReference type="NCBI Taxonomy" id="2282107"/>
    <lineage>
        <taxon>Eukaryota</taxon>
        <taxon>Fungi</taxon>
        <taxon>Dikarya</taxon>
        <taxon>Basidiomycota</taxon>
        <taxon>Agaricomycotina</taxon>
        <taxon>Agaricomycetes</taxon>
        <taxon>Hymenochaetales</taxon>
        <taxon>Hymenochaetaceae</taxon>
        <taxon>Pyrrhoderma</taxon>
    </lineage>
</organism>
<evidence type="ECO:0008006" key="3">
    <source>
        <dbReference type="Google" id="ProtNLM"/>
    </source>
</evidence>
<protein>
    <recommendedName>
        <fullName evidence="3">F-box domain-containing protein</fullName>
    </recommendedName>
</protein>